<evidence type="ECO:0000256" key="1">
    <source>
        <dbReference type="SAM" id="Phobius"/>
    </source>
</evidence>
<keyword evidence="1" id="KW-0472">Membrane</keyword>
<dbReference type="InterPro" id="IPR007820">
    <property type="entry name" value="AbrB_fam"/>
</dbReference>
<keyword evidence="1" id="KW-0812">Transmembrane</keyword>
<feature type="transmembrane region" description="Helical" evidence="1">
    <location>
        <begin position="25"/>
        <end position="43"/>
    </location>
</feature>
<dbReference type="Pfam" id="PF05145">
    <property type="entry name" value="AbrB"/>
    <property type="match status" value="1"/>
</dbReference>
<dbReference type="RefSeq" id="WP_266349172.1">
    <property type="nucleotide sequence ID" value="NZ_JAPKNG010000003.1"/>
</dbReference>
<dbReference type="PANTHER" id="PTHR38457:SF1">
    <property type="entry name" value="REGULATOR ABRB-RELATED"/>
    <property type="match status" value="1"/>
</dbReference>
<reference evidence="2 3" key="1">
    <citation type="submission" date="2023-07" db="EMBL/GenBank/DDBJ databases">
        <title>Genomic Encyclopedia of Type Strains, Phase IV (KMG-IV): sequencing the most valuable type-strain genomes for metagenomic binning, comparative biology and taxonomic classification.</title>
        <authorList>
            <person name="Goeker M."/>
        </authorList>
    </citation>
    <scope>NUCLEOTIDE SEQUENCE [LARGE SCALE GENOMIC DNA]</scope>
    <source>
        <strain evidence="2 3">B6-8</strain>
    </source>
</reference>
<keyword evidence="3" id="KW-1185">Reference proteome</keyword>
<sequence>MPFLDLEAMHLPSFRSFNVGLMSPAGQWPLLIGLSLALGAILLTSGVPAALLLGPMIAAIALGVSGATIRVPRGLAFGAQAVVSMLIAQSITPRTVAAFLSDWPLFLGIVIATIVASSALGWAMSRRRLLPGTTAVWGTSPGAASAMVLMAEAFGADARLVALMQYMRVVMVATAASLIASIWVDTSGVPRPVVIWFPPLDWLPLIETMAVAGIGTVVGYYSRIPSGAMLVPMVAGAVLNSGGWITITLPEWVLSASYALIGWRIGLGFTSAVLHHAARVLPHIVASILLLIAFCGCMAFVLVRLLGVDPLTAYLATSPGGMDSVAIIAAATPVDIGFVMALQTVRFFVIVLVGPSVAHFVARRMQGMVR</sequence>
<dbReference type="Proteomes" id="UP001241603">
    <property type="component" value="Unassembled WGS sequence"/>
</dbReference>
<name>A0ABU0H7I9_9HYPH</name>
<dbReference type="PIRSF" id="PIRSF038991">
    <property type="entry name" value="Protein_AbrB"/>
    <property type="match status" value="1"/>
</dbReference>
<organism evidence="2 3">
    <name type="scientific">Kaistia dalseonensis</name>
    <dbReference type="NCBI Taxonomy" id="410840"/>
    <lineage>
        <taxon>Bacteria</taxon>
        <taxon>Pseudomonadati</taxon>
        <taxon>Pseudomonadota</taxon>
        <taxon>Alphaproteobacteria</taxon>
        <taxon>Hyphomicrobiales</taxon>
        <taxon>Kaistiaceae</taxon>
        <taxon>Kaistia</taxon>
    </lineage>
</organism>
<feature type="transmembrane region" description="Helical" evidence="1">
    <location>
        <begin position="253"/>
        <end position="274"/>
    </location>
</feature>
<dbReference type="PANTHER" id="PTHR38457">
    <property type="entry name" value="REGULATOR ABRB-RELATED"/>
    <property type="match status" value="1"/>
</dbReference>
<evidence type="ECO:0000313" key="3">
    <source>
        <dbReference type="Proteomes" id="UP001241603"/>
    </source>
</evidence>
<feature type="transmembrane region" description="Helical" evidence="1">
    <location>
        <begin position="345"/>
        <end position="362"/>
    </location>
</feature>
<feature type="transmembrane region" description="Helical" evidence="1">
    <location>
        <begin position="228"/>
        <end position="247"/>
    </location>
</feature>
<dbReference type="EMBL" id="JAUSVO010000003">
    <property type="protein sequence ID" value="MDQ0438278.1"/>
    <property type="molecule type" value="Genomic_DNA"/>
</dbReference>
<protein>
    <submittedName>
        <fullName evidence="2">Membrane AbrB-like protein</fullName>
    </submittedName>
</protein>
<proteinExistence type="predicted"/>
<dbReference type="NCBIfam" id="TIGR03082">
    <property type="entry name" value="Gneg_AbrB_dup"/>
    <property type="match status" value="2"/>
</dbReference>
<feature type="transmembrane region" description="Helical" evidence="1">
    <location>
        <begin position="166"/>
        <end position="184"/>
    </location>
</feature>
<dbReference type="InterPro" id="IPR017516">
    <property type="entry name" value="AbrB_dup"/>
</dbReference>
<gene>
    <name evidence="2" type="ORF">QO014_002670</name>
</gene>
<evidence type="ECO:0000313" key="2">
    <source>
        <dbReference type="EMBL" id="MDQ0438278.1"/>
    </source>
</evidence>
<accession>A0ABU0H7I9</accession>
<keyword evidence="1" id="KW-1133">Transmembrane helix</keyword>
<feature type="transmembrane region" description="Helical" evidence="1">
    <location>
        <begin position="50"/>
        <end position="69"/>
    </location>
</feature>
<feature type="transmembrane region" description="Helical" evidence="1">
    <location>
        <begin position="286"/>
        <end position="306"/>
    </location>
</feature>
<comment type="caution">
    <text evidence="2">The sequence shown here is derived from an EMBL/GenBank/DDBJ whole genome shotgun (WGS) entry which is preliminary data.</text>
</comment>
<feature type="transmembrane region" description="Helical" evidence="1">
    <location>
        <begin position="204"/>
        <end position="221"/>
    </location>
</feature>
<feature type="transmembrane region" description="Helical" evidence="1">
    <location>
        <begin position="103"/>
        <end position="123"/>
    </location>
</feature>